<name>A0A8H6JVV6_9PEZI</name>
<comment type="caution">
    <text evidence="1">The sequence shown here is derived from an EMBL/GenBank/DDBJ whole genome shotgun (WGS) entry which is preliminary data.</text>
</comment>
<keyword evidence="2" id="KW-1185">Reference proteome</keyword>
<gene>
    <name evidence="1" type="ORF">CMUS01_11623</name>
</gene>
<dbReference type="EMBL" id="WIGM01000601">
    <property type="protein sequence ID" value="KAF6820072.1"/>
    <property type="molecule type" value="Genomic_DNA"/>
</dbReference>
<dbReference type="AlphaFoldDB" id="A0A8H6JVV6"/>
<sequence>MNVTHCYCFDCKAVFTRHLHQKTKPTHRIGTFSQFPPPNNRIPHPDDVKRGRNASSRLAVVANAAQNVHEEGDNNDNEAEDQNQQPARARSFTIWCLVRDTDDSGQPLDSYDEGETPFCNINLPIELASVERNPWPSTRSQWNKLRGRFQRFMDRNIGNDQHQNIHQSLLTSLIAASNDKDESHSAIRTWEQVSKCLSDKTLHTQFGLDPGSDHLVLVLMDTSFPSRFRIQKQYDDIEDYLQVVGAAYNGKTVVYPNREERTASEHKLPDIRALDDIAEVQGTWRPTTCFGYGPCALKSKQDILKRTWSCASCHVTKRDSQAKLTCDQVQLRSRRLKKNRTEEVAAGDDESHWFHQEYVRLLSEVELRVFIATRPDPDGFRGLSGEVIRVCCTQRTGNEIIATEAADNTYEGLGTSKEAVHEFSLGVFEALRDPAYGWARRFETLEVGCRLDVSVKELGGPLFVNEITRWNGANYFADYCTGAPHALLCSTFVKSWARWYEQMVSQA</sequence>
<dbReference type="OrthoDB" id="4789692at2759"/>
<evidence type="ECO:0000313" key="2">
    <source>
        <dbReference type="Proteomes" id="UP000639643"/>
    </source>
</evidence>
<reference evidence="1" key="1">
    <citation type="journal article" date="2020" name="Phytopathology">
        <title>Genome Sequence Resources of Colletotrichum truncatum, C. plurivorum, C. musicola, and C. sojae: Four Species Pathogenic to Soybean (Glycine max).</title>
        <authorList>
            <person name="Rogerio F."/>
            <person name="Boufleur T.R."/>
            <person name="Ciampi-Guillardi M."/>
            <person name="Sukno S.A."/>
            <person name="Thon M.R."/>
            <person name="Massola Junior N.S."/>
            <person name="Baroncelli R."/>
        </authorList>
    </citation>
    <scope>NUCLEOTIDE SEQUENCE</scope>
    <source>
        <strain evidence="1">LFN0074</strain>
    </source>
</reference>
<accession>A0A8H6JVV6</accession>
<proteinExistence type="predicted"/>
<protein>
    <submittedName>
        <fullName evidence="1">Uncharacterized protein</fullName>
    </submittedName>
</protein>
<dbReference type="Proteomes" id="UP000639643">
    <property type="component" value="Unassembled WGS sequence"/>
</dbReference>
<evidence type="ECO:0000313" key="1">
    <source>
        <dbReference type="EMBL" id="KAF6820072.1"/>
    </source>
</evidence>
<organism evidence="1 2">
    <name type="scientific">Colletotrichum musicola</name>
    <dbReference type="NCBI Taxonomy" id="2175873"/>
    <lineage>
        <taxon>Eukaryota</taxon>
        <taxon>Fungi</taxon>
        <taxon>Dikarya</taxon>
        <taxon>Ascomycota</taxon>
        <taxon>Pezizomycotina</taxon>
        <taxon>Sordariomycetes</taxon>
        <taxon>Hypocreomycetidae</taxon>
        <taxon>Glomerellales</taxon>
        <taxon>Glomerellaceae</taxon>
        <taxon>Colletotrichum</taxon>
        <taxon>Colletotrichum orchidearum species complex</taxon>
    </lineage>
</organism>